<dbReference type="GO" id="GO:0006974">
    <property type="term" value="P:DNA damage response"/>
    <property type="evidence" value="ECO:0007669"/>
    <property type="project" value="TreeGrafter"/>
</dbReference>
<evidence type="ECO:0000313" key="1">
    <source>
        <dbReference type="EMBL" id="NYS92236.1"/>
    </source>
</evidence>
<sequence length="216" mass="22037">MGKTRRSEGITVTGTGSAAAVPDVVDVELGAEATARDVQEALDTAAAGLDSARSALADHGVAAADLQTAQTSTWTENREGGEQVTTARLTLRARVRDVDAAGECVRAALAAAGPVARLESMHVVVGDTEVLVRAAREAAFRDAHAVAEQLATLAGRTLGRVVEVLDGAPAGGGPRPMAMRADAMAAKIGVDPGTQEVSASVTVRWEFDSGASQPVQ</sequence>
<comment type="caution">
    <text evidence="1">The sequence shown here is derived from an EMBL/GenBank/DDBJ whole genome shotgun (WGS) entry which is preliminary data.</text>
</comment>
<keyword evidence="2" id="KW-1185">Reference proteome</keyword>
<evidence type="ECO:0000313" key="2">
    <source>
        <dbReference type="Proteomes" id="UP000561011"/>
    </source>
</evidence>
<dbReference type="InterPro" id="IPR052022">
    <property type="entry name" value="26kDa_periplasmic_antigen"/>
</dbReference>
<proteinExistence type="predicted"/>
<dbReference type="RefSeq" id="WP_179912153.1">
    <property type="nucleotide sequence ID" value="NZ_JACBYE010000002.1"/>
</dbReference>
<name>A0A853EP25_9MICO</name>
<reference evidence="1 2" key="1">
    <citation type="submission" date="2020-07" db="EMBL/GenBank/DDBJ databases">
        <title>MOT database genomes.</title>
        <authorList>
            <person name="Joseph S."/>
            <person name="Aduse-Opoku J."/>
            <person name="Hashim A."/>
            <person name="Wade W."/>
            <person name="Curtis M."/>
        </authorList>
    </citation>
    <scope>NUCLEOTIDE SEQUENCE [LARGE SCALE GENOMIC DNA]</scope>
    <source>
        <strain evidence="1 2">DSM 100099</strain>
    </source>
</reference>
<dbReference type="Gene3D" id="3.30.70.2970">
    <property type="entry name" value="Protein of unknown function (DUF541), domain 2"/>
    <property type="match status" value="1"/>
</dbReference>
<dbReference type="Proteomes" id="UP000561011">
    <property type="component" value="Unassembled WGS sequence"/>
</dbReference>
<accession>A0A853EP25</accession>
<dbReference type="PANTHER" id="PTHR34387:SF1">
    <property type="entry name" value="PERIPLASMIC IMMUNOGENIC PROTEIN"/>
    <property type="match status" value="1"/>
</dbReference>
<dbReference type="PANTHER" id="PTHR34387">
    <property type="entry name" value="SLR1258 PROTEIN"/>
    <property type="match status" value="1"/>
</dbReference>
<gene>
    <name evidence="1" type="ORF">HZZ10_01610</name>
</gene>
<dbReference type="InterPro" id="IPR007497">
    <property type="entry name" value="SIMPL/DUF541"/>
</dbReference>
<protein>
    <submittedName>
        <fullName evidence="1">SIMPL domain-containing protein</fullName>
    </submittedName>
</protein>
<dbReference type="Gene3D" id="3.30.110.170">
    <property type="entry name" value="Protein of unknown function (DUF541), domain 1"/>
    <property type="match status" value="1"/>
</dbReference>
<dbReference type="EMBL" id="JACBYE010000002">
    <property type="protein sequence ID" value="NYS92236.1"/>
    <property type="molecule type" value="Genomic_DNA"/>
</dbReference>
<organism evidence="1 2">
    <name type="scientific">Sanguibacter inulinus</name>
    <dbReference type="NCBI Taxonomy" id="60922"/>
    <lineage>
        <taxon>Bacteria</taxon>
        <taxon>Bacillati</taxon>
        <taxon>Actinomycetota</taxon>
        <taxon>Actinomycetes</taxon>
        <taxon>Micrococcales</taxon>
        <taxon>Sanguibacteraceae</taxon>
        <taxon>Sanguibacter</taxon>
    </lineage>
</organism>
<dbReference type="AlphaFoldDB" id="A0A853EP25"/>
<dbReference type="Pfam" id="PF04402">
    <property type="entry name" value="SIMPL"/>
    <property type="match status" value="1"/>
</dbReference>